<dbReference type="Pfam" id="PF18945">
    <property type="entry name" value="VipB_2"/>
    <property type="match status" value="1"/>
</dbReference>
<accession>S3J0S8</accession>
<feature type="domain" description="TssC1 C-terminal" evidence="1">
    <location>
        <begin position="5"/>
        <end position="52"/>
    </location>
</feature>
<dbReference type="EMBL" id="ATDT01000006">
    <property type="protein sequence ID" value="EPF18770.1"/>
    <property type="molecule type" value="Genomic_DNA"/>
</dbReference>
<name>S3J0S8_9ENTR</name>
<dbReference type="RefSeq" id="WP_016535689.1">
    <property type="nucleotide sequence ID" value="NZ_KE161030.1"/>
</dbReference>
<dbReference type="PATRIC" id="fig|566551.4.peg.1268"/>
<reference evidence="2 3" key="1">
    <citation type="submission" date="2013-04" db="EMBL/GenBank/DDBJ databases">
        <authorList>
            <person name="Weinstock G."/>
            <person name="Sodergren E."/>
            <person name="Lobos E.A."/>
            <person name="Fulton L."/>
            <person name="Fulton R."/>
            <person name="Courtney L."/>
            <person name="Fronick C."/>
            <person name="O'Laughlin M."/>
            <person name="Godfrey J."/>
            <person name="Wilson R.M."/>
            <person name="Miner T."/>
            <person name="Farmer C."/>
            <person name="Delehaunty K."/>
            <person name="Cordes M."/>
            <person name="Minx P."/>
            <person name="Tomlinson C."/>
            <person name="Chen J."/>
            <person name="Wollam A."/>
            <person name="Pepin K.H."/>
            <person name="Palsikar V.B."/>
            <person name="Zhang X."/>
            <person name="Suruliraj S."/>
            <person name="Perna N.T."/>
            <person name="Plunkett G."/>
            <person name="Warren W."/>
            <person name="Mitreva M."/>
            <person name="Mardis E.R."/>
            <person name="Wilson R.K."/>
        </authorList>
    </citation>
    <scope>NUCLEOTIDE SEQUENCE [LARGE SCALE GENOMIC DNA]</scope>
    <source>
        <strain evidence="2 3">DSM 4568</strain>
    </source>
</reference>
<evidence type="ECO:0000313" key="2">
    <source>
        <dbReference type="EMBL" id="EPF18770.1"/>
    </source>
</evidence>
<organism evidence="2 3">
    <name type="scientific">Cedecea davisae DSM 4568</name>
    <dbReference type="NCBI Taxonomy" id="566551"/>
    <lineage>
        <taxon>Bacteria</taxon>
        <taxon>Pseudomonadati</taxon>
        <taxon>Pseudomonadota</taxon>
        <taxon>Gammaproteobacteria</taxon>
        <taxon>Enterobacterales</taxon>
        <taxon>Enterobacteriaceae</taxon>
        <taxon>Cedecea</taxon>
    </lineage>
</organism>
<evidence type="ECO:0000259" key="1">
    <source>
        <dbReference type="Pfam" id="PF18945"/>
    </source>
</evidence>
<dbReference type="HOGENOM" id="CLU_2951829_0_0_6"/>
<gene>
    <name evidence="2" type="ORF">HMPREF0201_01376</name>
</gene>
<dbReference type="Proteomes" id="UP000014585">
    <property type="component" value="Unassembled WGS sequence"/>
</dbReference>
<proteinExistence type="predicted"/>
<dbReference type="STRING" id="566551.HMPREF0201_01376"/>
<dbReference type="InterPro" id="IPR044032">
    <property type="entry name" value="TssC1_C"/>
</dbReference>
<protein>
    <recommendedName>
        <fullName evidence="1">TssC1 C-terminal domain-containing protein</fullName>
    </recommendedName>
</protein>
<sequence>MSNSSYQTEIPRARINLKLDLHAGSPGFFRVNLYAIPHFQVEGMDVNLPLVSLRPKTKS</sequence>
<comment type="caution">
    <text evidence="2">The sequence shown here is derived from an EMBL/GenBank/DDBJ whole genome shotgun (WGS) entry which is preliminary data.</text>
</comment>
<evidence type="ECO:0000313" key="3">
    <source>
        <dbReference type="Proteomes" id="UP000014585"/>
    </source>
</evidence>
<dbReference type="AlphaFoldDB" id="S3J0S8"/>